<proteinExistence type="predicted"/>
<keyword evidence="1" id="KW-1185">Reference proteome</keyword>
<dbReference type="OrthoDB" id="2507073at2759"/>
<sequence length="149" mass="17379">MGNYLANGIYPKWSTFVNTIPSSQGNKKKDFATAQESTRKDVERAFGVLQQRFAIVREPSPLFKVNDLTNIMKQCIILHNMIIEDERDDGQGLNMEYDQLDDDLLELSHNPTNEFINFIQLHHEIRDSSAHHQLQADLIEHHWQLYSQQ</sequence>
<dbReference type="InterPro" id="IPR006912">
    <property type="entry name" value="Harbinger_derived_prot"/>
</dbReference>
<dbReference type="Pfam" id="PF04827">
    <property type="entry name" value="Plant_tran"/>
    <property type="match status" value="1"/>
</dbReference>
<protein>
    <submittedName>
        <fullName evidence="2">Uncharacterized protein LOC108997606</fullName>
    </submittedName>
</protein>
<dbReference type="Proteomes" id="UP000235220">
    <property type="component" value="Chromosome 16"/>
</dbReference>
<evidence type="ECO:0000313" key="2">
    <source>
        <dbReference type="RefSeq" id="XP_018829498.2"/>
    </source>
</evidence>
<dbReference type="RefSeq" id="XP_018829498.2">
    <property type="nucleotide sequence ID" value="XM_018973953.2"/>
</dbReference>
<dbReference type="STRING" id="51240.A0A2I4FCY4"/>
<dbReference type="PANTHER" id="PTHR47150">
    <property type="entry name" value="OS12G0169200 PROTEIN"/>
    <property type="match status" value="1"/>
</dbReference>
<evidence type="ECO:0000313" key="1">
    <source>
        <dbReference type="Proteomes" id="UP000235220"/>
    </source>
</evidence>
<reference evidence="2" key="1">
    <citation type="submission" date="2025-08" db="UniProtKB">
        <authorList>
            <consortium name="RefSeq"/>
        </authorList>
    </citation>
    <scope>IDENTIFICATION</scope>
    <source>
        <tissue evidence="2">Leaves</tissue>
    </source>
</reference>
<accession>A0A2I4FCY4</accession>
<organism evidence="1 2">
    <name type="scientific">Juglans regia</name>
    <name type="common">English walnut</name>
    <dbReference type="NCBI Taxonomy" id="51240"/>
    <lineage>
        <taxon>Eukaryota</taxon>
        <taxon>Viridiplantae</taxon>
        <taxon>Streptophyta</taxon>
        <taxon>Embryophyta</taxon>
        <taxon>Tracheophyta</taxon>
        <taxon>Spermatophyta</taxon>
        <taxon>Magnoliopsida</taxon>
        <taxon>eudicotyledons</taxon>
        <taxon>Gunneridae</taxon>
        <taxon>Pentapetalae</taxon>
        <taxon>rosids</taxon>
        <taxon>fabids</taxon>
        <taxon>Fagales</taxon>
        <taxon>Juglandaceae</taxon>
        <taxon>Juglans</taxon>
    </lineage>
</organism>
<dbReference type="GeneID" id="108997606"/>
<dbReference type="PANTHER" id="PTHR47150:SF7">
    <property type="entry name" value="NUCLEASE"/>
    <property type="match status" value="1"/>
</dbReference>
<name>A0A2I4FCY4_JUGRE</name>
<dbReference type="InParanoid" id="A0A2I4FCY4"/>
<gene>
    <name evidence="2" type="primary">LOC108997606</name>
</gene>
<dbReference type="AlphaFoldDB" id="A0A2I4FCY4"/>
<dbReference type="KEGG" id="jre:108997606"/>